<keyword evidence="1" id="KW-0812">Transmembrane</keyword>
<feature type="transmembrane region" description="Helical" evidence="1">
    <location>
        <begin position="44"/>
        <end position="66"/>
    </location>
</feature>
<reference evidence="2" key="1">
    <citation type="journal article" date="2024" name="Int. J. Syst. Evol. Microbiol.">
        <title>Polycladomyces zharkentensis sp. nov., a novel thermophilic cellulose- and starch-degrading member of the Bacillota from a geothermal aquifer in Kazakhstan.</title>
        <authorList>
            <person name="Mashzhan A."/>
            <person name="Kistaubayeva A."/>
            <person name="Javier-Lopez R."/>
            <person name="Bissenova U."/>
            <person name="Bissenbay A."/>
            <person name="Birkeland N.K."/>
        </authorList>
    </citation>
    <scope>NUCLEOTIDE SEQUENCE</scope>
    <source>
        <strain evidence="2">ZKZ2T</strain>
    </source>
</reference>
<dbReference type="EMBL" id="JAFHAP010000005">
    <property type="protein sequence ID" value="MBN2908834.1"/>
    <property type="molecule type" value="Genomic_DNA"/>
</dbReference>
<name>A0ABS2WHE3_9BACL</name>
<organism evidence="2 3">
    <name type="scientific">Polycladomyces zharkentensis</name>
    <dbReference type="NCBI Taxonomy" id="2807616"/>
    <lineage>
        <taxon>Bacteria</taxon>
        <taxon>Bacillati</taxon>
        <taxon>Bacillota</taxon>
        <taxon>Bacilli</taxon>
        <taxon>Bacillales</taxon>
        <taxon>Thermoactinomycetaceae</taxon>
        <taxon>Polycladomyces</taxon>
    </lineage>
</organism>
<dbReference type="RefSeq" id="WP_205493344.1">
    <property type="nucleotide sequence ID" value="NZ_JAFHAP010000005.1"/>
</dbReference>
<dbReference type="Proteomes" id="UP001177120">
    <property type="component" value="Unassembled WGS sequence"/>
</dbReference>
<feature type="transmembrane region" description="Helical" evidence="1">
    <location>
        <begin position="73"/>
        <end position="94"/>
    </location>
</feature>
<evidence type="ECO:0000256" key="1">
    <source>
        <dbReference type="SAM" id="Phobius"/>
    </source>
</evidence>
<evidence type="ECO:0000313" key="3">
    <source>
        <dbReference type="Proteomes" id="UP001177120"/>
    </source>
</evidence>
<evidence type="ECO:0000313" key="2">
    <source>
        <dbReference type="EMBL" id="MBN2908834.1"/>
    </source>
</evidence>
<keyword evidence="3" id="KW-1185">Reference proteome</keyword>
<accession>A0ABS2WHE3</accession>
<keyword evidence="1" id="KW-1133">Transmembrane helix</keyword>
<comment type="caution">
    <text evidence="2">The sequence shown here is derived from an EMBL/GenBank/DDBJ whole genome shotgun (WGS) entry which is preliminary data.</text>
</comment>
<sequence length="96" mass="10757">MPVYMKKGIRIFLVTLFYLLSFLTLATSYLASLHQYPGMVDEDGVAVAVGFSIFTLILSTIGFLFYRKSKPVLVIYIMFIVLAGIRLVQGLPFIQG</sequence>
<feature type="transmembrane region" description="Helical" evidence="1">
    <location>
        <begin position="12"/>
        <end position="32"/>
    </location>
</feature>
<gene>
    <name evidence="2" type="ORF">JQC72_04760</name>
</gene>
<protein>
    <submittedName>
        <fullName evidence="2">Uncharacterized protein</fullName>
    </submittedName>
</protein>
<keyword evidence="1" id="KW-0472">Membrane</keyword>
<proteinExistence type="predicted"/>